<keyword evidence="4 6" id="KW-1133">Transmembrane helix</keyword>
<comment type="caution">
    <text evidence="7">The sequence shown here is derived from an EMBL/GenBank/DDBJ whole genome shotgun (WGS) entry which is preliminary data.</text>
</comment>
<proteinExistence type="inferred from homology"/>
<dbReference type="Proteomes" id="UP001623330">
    <property type="component" value="Unassembled WGS sequence"/>
</dbReference>
<protein>
    <submittedName>
        <fullName evidence="7">Protein SVP26</fullName>
    </submittedName>
</protein>
<dbReference type="InterPro" id="IPR007277">
    <property type="entry name" value="Svp26/Tex261"/>
</dbReference>
<evidence type="ECO:0000256" key="4">
    <source>
        <dbReference type="ARBA" id="ARBA00022989"/>
    </source>
</evidence>
<dbReference type="PANTHER" id="PTHR13144">
    <property type="entry name" value="TEX261 PROTEIN"/>
    <property type="match status" value="1"/>
</dbReference>
<comment type="subcellular location">
    <subcellularLocation>
        <location evidence="1">Membrane</location>
        <topology evidence="1">Multi-pass membrane protein</topology>
    </subcellularLocation>
</comment>
<sequence length="217" mass="24709">MLLEVLAVFGSIFGFCFLTLSIASGLYYISEIVEEYSEPTRRFLNRAIYVIIATLVLLWALDGLPLKLVALSIVSHIVYKQNLVRFPIISLASPTFISSCILVVLNHYLWFRYFNHIEIPPQFAYDPNYMPRKRASFAEVASFFALCVWFIPFALFVSLSAGDYLLATSTRDAALQKMDKSKKHTGLVRVVINSIRDNINLFLETMGLKRSKPQPLL</sequence>
<comment type="similarity">
    <text evidence="2">Belongs to the SVP26 family.</text>
</comment>
<evidence type="ECO:0000256" key="2">
    <source>
        <dbReference type="ARBA" id="ARBA00008096"/>
    </source>
</evidence>
<feature type="transmembrane region" description="Helical" evidence="6">
    <location>
        <begin position="6"/>
        <end position="29"/>
    </location>
</feature>
<dbReference type="Pfam" id="PF04148">
    <property type="entry name" value="Erv26"/>
    <property type="match status" value="1"/>
</dbReference>
<evidence type="ECO:0000313" key="7">
    <source>
        <dbReference type="EMBL" id="KAL3230972.1"/>
    </source>
</evidence>
<evidence type="ECO:0000256" key="5">
    <source>
        <dbReference type="ARBA" id="ARBA00023136"/>
    </source>
</evidence>
<dbReference type="PANTHER" id="PTHR13144:SF0">
    <property type="entry name" value="PROTEIN TEX261"/>
    <property type="match status" value="1"/>
</dbReference>
<feature type="transmembrane region" description="Helical" evidence="6">
    <location>
        <begin position="86"/>
        <end position="105"/>
    </location>
</feature>
<keyword evidence="8" id="KW-1185">Reference proteome</keyword>
<keyword evidence="5 6" id="KW-0472">Membrane</keyword>
<evidence type="ECO:0000256" key="1">
    <source>
        <dbReference type="ARBA" id="ARBA00004141"/>
    </source>
</evidence>
<accession>A0ABR4NRQ5</accession>
<reference evidence="7 8" key="1">
    <citation type="submission" date="2024-05" db="EMBL/GenBank/DDBJ databases">
        <title>Long read based assembly of the Candida bracarensis genome reveals expanded adhesin content.</title>
        <authorList>
            <person name="Marcet-Houben M."/>
            <person name="Ksiezopolska E."/>
            <person name="Gabaldon T."/>
        </authorList>
    </citation>
    <scope>NUCLEOTIDE SEQUENCE [LARGE SCALE GENOMIC DNA]</scope>
    <source>
        <strain evidence="7 8">CBM6</strain>
    </source>
</reference>
<gene>
    <name evidence="7" type="ORF">RNJ44_00611</name>
</gene>
<feature type="transmembrane region" description="Helical" evidence="6">
    <location>
        <begin position="140"/>
        <end position="161"/>
    </location>
</feature>
<feature type="transmembrane region" description="Helical" evidence="6">
    <location>
        <begin position="49"/>
        <end position="74"/>
    </location>
</feature>
<keyword evidence="3 6" id="KW-0812">Transmembrane</keyword>
<organism evidence="7 8">
    <name type="scientific">Nakaseomyces bracarensis</name>
    <dbReference type="NCBI Taxonomy" id="273131"/>
    <lineage>
        <taxon>Eukaryota</taxon>
        <taxon>Fungi</taxon>
        <taxon>Dikarya</taxon>
        <taxon>Ascomycota</taxon>
        <taxon>Saccharomycotina</taxon>
        <taxon>Saccharomycetes</taxon>
        <taxon>Saccharomycetales</taxon>
        <taxon>Saccharomycetaceae</taxon>
        <taxon>Nakaseomyces</taxon>
    </lineage>
</organism>
<dbReference type="EMBL" id="JBEVYD010000008">
    <property type="protein sequence ID" value="KAL3230972.1"/>
    <property type="molecule type" value="Genomic_DNA"/>
</dbReference>
<evidence type="ECO:0000256" key="3">
    <source>
        <dbReference type="ARBA" id="ARBA00022692"/>
    </source>
</evidence>
<evidence type="ECO:0000313" key="8">
    <source>
        <dbReference type="Proteomes" id="UP001623330"/>
    </source>
</evidence>
<evidence type="ECO:0000256" key="6">
    <source>
        <dbReference type="SAM" id="Phobius"/>
    </source>
</evidence>
<name>A0ABR4NRQ5_9SACH</name>